<keyword evidence="4" id="KW-1185">Reference proteome</keyword>
<sequence>MTKSLEAMCSVDMAKAYDRMEWEREKNKCILFLERNPSQASNQQSGKTESSLFSKRRVTPFKSPYSTMT</sequence>
<evidence type="ECO:0000256" key="1">
    <source>
        <dbReference type="SAM" id="MobiDB-lite"/>
    </source>
</evidence>
<dbReference type="EMBL" id="JBJXBP010000073">
    <property type="protein sequence ID" value="KAL3810136.1"/>
    <property type="molecule type" value="Genomic_DNA"/>
</dbReference>
<evidence type="ECO:0000313" key="4">
    <source>
        <dbReference type="Proteomes" id="UP001634393"/>
    </source>
</evidence>
<proteinExistence type="predicted"/>
<dbReference type="Proteomes" id="UP001634393">
    <property type="component" value="Unassembled WGS sequence"/>
</dbReference>
<organism evidence="2 4">
    <name type="scientific">Penstemon smallii</name>
    <dbReference type="NCBI Taxonomy" id="265156"/>
    <lineage>
        <taxon>Eukaryota</taxon>
        <taxon>Viridiplantae</taxon>
        <taxon>Streptophyta</taxon>
        <taxon>Embryophyta</taxon>
        <taxon>Tracheophyta</taxon>
        <taxon>Spermatophyta</taxon>
        <taxon>Magnoliopsida</taxon>
        <taxon>eudicotyledons</taxon>
        <taxon>Gunneridae</taxon>
        <taxon>Pentapetalae</taxon>
        <taxon>asterids</taxon>
        <taxon>lamiids</taxon>
        <taxon>Lamiales</taxon>
        <taxon>Plantaginaceae</taxon>
        <taxon>Cheloneae</taxon>
        <taxon>Penstemon</taxon>
    </lineage>
</organism>
<feature type="region of interest" description="Disordered" evidence="1">
    <location>
        <begin position="35"/>
        <end position="56"/>
    </location>
</feature>
<evidence type="ECO:0000313" key="2">
    <source>
        <dbReference type="EMBL" id="KAL3809546.1"/>
    </source>
</evidence>
<accession>A0ABD3RGL4</accession>
<reference evidence="2 4" key="1">
    <citation type="submission" date="2024-12" db="EMBL/GenBank/DDBJ databases">
        <title>The unique morphological basis and parallel evolutionary history of personate flowers in Penstemon.</title>
        <authorList>
            <person name="Depatie T.H."/>
            <person name="Wessinger C.A."/>
        </authorList>
    </citation>
    <scope>NUCLEOTIDE SEQUENCE [LARGE SCALE GENOMIC DNA]</scope>
    <source>
        <strain evidence="2">WTNN_2</strain>
        <tissue evidence="2">Leaf</tissue>
    </source>
</reference>
<protein>
    <submittedName>
        <fullName evidence="2">Uncharacterized protein</fullName>
    </submittedName>
</protein>
<comment type="caution">
    <text evidence="2">The sequence shown here is derived from an EMBL/GenBank/DDBJ whole genome shotgun (WGS) entry which is preliminary data.</text>
</comment>
<name>A0ABD3RGL4_9LAMI</name>
<gene>
    <name evidence="3" type="ORF">ACJIZ3_000066</name>
    <name evidence="2" type="ORF">ACJIZ3_000117</name>
</gene>
<evidence type="ECO:0000313" key="3">
    <source>
        <dbReference type="EMBL" id="KAL3810136.1"/>
    </source>
</evidence>
<feature type="compositionally biased region" description="Polar residues" evidence="1">
    <location>
        <begin position="36"/>
        <end position="53"/>
    </location>
</feature>
<dbReference type="EMBL" id="JBJXBP010000162">
    <property type="protein sequence ID" value="KAL3809546.1"/>
    <property type="molecule type" value="Genomic_DNA"/>
</dbReference>
<dbReference type="AlphaFoldDB" id="A0ABD3RGL4"/>